<dbReference type="GO" id="GO:0003676">
    <property type="term" value="F:nucleic acid binding"/>
    <property type="evidence" value="ECO:0007669"/>
    <property type="project" value="InterPro"/>
</dbReference>
<dbReference type="InterPro" id="IPR036875">
    <property type="entry name" value="Znf_CCHC_sf"/>
</dbReference>
<dbReference type="SUPFAM" id="SSF57756">
    <property type="entry name" value="Retrovirus zinc finger-like domains"/>
    <property type="match status" value="1"/>
</dbReference>
<name>A0A6P6W1D0_COFAR</name>
<proteinExistence type="predicted"/>
<evidence type="ECO:0000259" key="2">
    <source>
        <dbReference type="Pfam" id="PF15288"/>
    </source>
</evidence>
<dbReference type="GO" id="GO:0008270">
    <property type="term" value="F:zinc ion binding"/>
    <property type="evidence" value="ECO:0007669"/>
    <property type="project" value="InterPro"/>
</dbReference>
<protein>
    <recommendedName>
        <fullName evidence="2">Zinc knuckle domain-containing protein</fullName>
    </recommendedName>
</protein>
<keyword evidence="3" id="KW-1185">Reference proteome</keyword>
<sequence>MASEDTFKLGDLDRTYIVNLTQRIYDCGSFWIVGIPCKHAALGVMYRREKLESYCETWFTKDKAYSAMIHPILDVKRWPPMPKVLPKVVLPPILRRAPSRPRVNRRREANEGASSAQAKRSSTFKCRNCGAFGHNKMTCKRAPMLKRTAK</sequence>
<gene>
    <name evidence="4" type="primary">LOC113729051</name>
</gene>
<reference evidence="4" key="2">
    <citation type="submission" date="2025-08" db="UniProtKB">
        <authorList>
            <consortium name="RefSeq"/>
        </authorList>
    </citation>
    <scope>IDENTIFICATION</scope>
    <source>
        <tissue evidence="4">Leaves</tissue>
    </source>
</reference>
<dbReference type="GeneID" id="113729051"/>
<dbReference type="Proteomes" id="UP001652660">
    <property type="component" value="Chromosome 2e"/>
</dbReference>
<organism evidence="3 4">
    <name type="scientific">Coffea arabica</name>
    <name type="common">Arabian coffee</name>
    <dbReference type="NCBI Taxonomy" id="13443"/>
    <lineage>
        <taxon>Eukaryota</taxon>
        <taxon>Viridiplantae</taxon>
        <taxon>Streptophyta</taxon>
        <taxon>Embryophyta</taxon>
        <taxon>Tracheophyta</taxon>
        <taxon>Spermatophyta</taxon>
        <taxon>Magnoliopsida</taxon>
        <taxon>eudicotyledons</taxon>
        <taxon>Gunneridae</taxon>
        <taxon>Pentapetalae</taxon>
        <taxon>asterids</taxon>
        <taxon>lamiids</taxon>
        <taxon>Gentianales</taxon>
        <taxon>Rubiaceae</taxon>
        <taxon>Ixoroideae</taxon>
        <taxon>Gardenieae complex</taxon>
        <taxon>Bertiereae - Coffeeae clade</taxon>
        <taxon>Coffeeae</taxon>
        <taxon>Coffea</taxon>
    </lineage>
</organism>
<dbReference type="RefSeq" id="XP_027109179.1">
    <property type="nucleotide sequence ID" value="XM_027253378.1"/>
</dbReference>
<feature type="region of interest" description="Disordered" evidence="1">
    <location>
        <begin position="99"/>
        <end position="119"/>
    </location>
</feature>
<dbReference type="Pfam" id="PF15288">
    <property type="entry name" value="zf-CCHC_6"/>
    <property type="match status" value="1"/>
</dbReference>
<evidence type="ECO:0000313" key="3">
    <source>
        <dbReference type="Proteomes" id="UP001652660"/>
    </source>
</evidence>
<dbReference type="AlphaFoldDB" id="A0A6P6W1D0"/>
<feature type="domain" description="Zinc knuckle" evidence="2">
    <location>
        <begin position="125"/>
        <end position="144"/>
    </location>
</feature>
<accession>A0A6P6W1D0</accession>
<evidence type="ECO:0000313" key="4">
    <source>
        <dbReference type="RefSeq" id="XP_027109179.1"/>
    </source>
</evidence>
<evidence type="ECO:0000256" key="1">
    <source>
        <dbReference type="SAM" id="MobiDB-lite"/>
    </source>
</evidence>
<dbReference type="InterPro" id="IPR041670">
    <property type="entry name" value="Znf-CCHC_6"/>
</dbReference>
<reference evidence="3" key="1">
    <citation type="journal article" date="2025" name="Foods">
        <title>Unveiling the Microbial Signatures of Arabica Coffee Cherries: Insights into Ripeness Specific Diversity, Functional Traits, and Implications for Quality and Safety.</title>
        <authorList>
            <consortium name="RefSeq"/>
            <person name="Tenea G.N."/>
            <person name="Cifuentes V."/>
            <person name="Reyes P."/>
            <person name="Cevallos-Vallejos M."/>
        </authorList>
    </citation>
    <scope>NUCLEOTIDE SEQUENCE [LARGE SCALE GENOMIC DNA]</scope>
</reference>
<dbReference type="OrthoDB" id="1939383at2759"/>